<dbReference type="Gene3D" id="3.30.46.10">
    <property type="entry name" value="Glycine N-methyltransferase, chain A, domain 1"/>
    <property type="match status" value="1"/>
</dbReference>
<gene>
    <name evidence="9" type="ORF">DY218_24765</name>
</gene>
<evidence type="ECO:0000259" key="8">
    <source>
        <dbReference type="Pfam" id="PF13649"/>
    </source>
</evidence>
<dbReference type="Proteomes" id="UP000263094">
    <property type="component" value="Unassembled WGS sequence"/>
</dbReference>
<dbReference type="CDD" id="cd02440">
    <property type="entry name" value="AdoMet_MTases"/>
    <property type="match status" value="2"/>
</dbReference>
<dbReference type="AlphaFoldDB" id="A0A372LZE7"/>
<dbReference type="InterPro" id="IPR029063">
    <property type="entry name" value="SAM-dependent_MTases_sf"/>
</dbReference>
<name>A0A372LZE7_9ACTN</name>
<dbReference type="PROSITE" id="PS51600">
    <property type="entry name" value="SAM_GNMT"/>
    <property type="match status" value="1"/>
</dbReference>
<keyword evidence="10" id="KW-1185">Reference proteome</keyword>
<dbReference type="InterPro" id="IPR013216">
    <property type="entry name" value="Methyltransf_11"/>
</dbReference>
<dbReference type="PANTHER" id="PTHR44068">
    <property type="entry name" value="ZGC:194242"/>
    <property type="match status" value="1"/>
</dbReference>
<comment type="similarity">
    <text evidence="1">Belongs to the methyltransferase superfamily.</text>
</comment>
<dbReference type="FunFam" id="3.40.50.150:FF:000461">
    <property type="entry name" value="Sarcosine/dimethylglycine N-methyltransferase"/>
    <property type="match status" value="1"/>
</dbReference>
<comment type="caution">
    <text evidence="9">The sequence shown here is derived from an EMBL/GenBank/DDBJ whole genome shotgun (WGS) entry which is preliminary data.</text>
</comment>
<dbReference type="GO" id="GO:0032259">
    <property type="term" value="P:methylation"/>
    <property type="evidence" value="ECO:0007669"/>
    <property type="project" value="UniProtKB-KW"/>
</dbReference>
<evidence type="ECO:0000256" key="2">
    <source>
        <dbReference type="ARBA" id="ARBA00022603"/>
    </source>
</evidence>
<keyword evidence="2 9" id="KW-0489">Methyltransferase</keyword>
<evidence type="ECO:0000256" key="4">
    <source>
        <dbReference type="ARBA" id="ARBA00022691"/>
    </source>
</evidence>
<feature type="domain" description="Methyltransferase" evidence="8">
    <location>
        <begin position="93"/>
        <end position="191"/>
    </location>
</feature>
<keyword evidence="4" id="KW-0949">S-adenosyl-L-methionine</keyword>
<reference evidence="9 10" key="1">
    <citation type="submission" date="2018-08" db="EMBL/GenBank/DDBJ databases">
        <title>Isolation, diversity and antifungal activity of Actinobacteria from wheat.</title>
        <authorList>
            <person name="Han C."/>
        </authorList>
    </citation>
    <scope>NUCLEOTIDE SEQUENCE [LARGE SCALE GENOMIC DNA]</scope>
    <source>
        <strain evidence="9 10">NEAU-YY421</strain>
    </source>
</reference>
<comment type="pathway">
    <text evidence="5">Amine and polyamine biosynthesis; betaine biosynthesis via glycine pathway; betaine from glycine: step 3/3.</text>
</comment>
<feature type="compositionally biased region" description="Polar residues" evidence="6">
    <location>
        <begin position="28"/>
        <end position="37"/>
    </location>
</feature>
<feature type="domain" description="Methyltransferase type 11" evidence="7">
    <location>
        <begin position="370"/>
        <end position="468"/>
    </location>
</feature>
<dbReference type="GO" id="GO:0019286">
    <property type="term" value="P:glycine betaine biosynthetic process from glycine"/>
    <property type="evidence" value="ECO:0007669"/>
    <property type="project" value="UniProtKB-ARBA"/>
</dbReference>
<dbReference type="OrthoDB" id="279734at2"/>
<protein>
    <submittedName>
        <fullName evidence="9">Methyltransferase domain-containing protein</fullName>
    </submittedName>
</protein>
<keyword evidence="3 9" id="KW-0808">Transferase</keyword>
<dbReference type="InterPro" id="IPR041698">
    <property type="entry name" value="Methyltransf_25"/>
</dbReference>
<sequence length="590" mass="67170">MRSDRAHPGPQTEPWRDCRARATLPQRKGSSTVQSAQEFGDNPVEVRETGHYTEEYVPSFVEKWDSLIDWEKREESEGNFFIDLLRKWGVKSVLDVATGTGFHSVRLLSAGFDTVSADGSADMLAMAFENGMKQGDHILRVVQADWRWLNRDVHGEYDAIVCLGNSFTHLFSERDRRKALAEFYAMLKHDGILILDQRNYDAILDDGYTSKHTYYYCGEDVSVAPEYVDEGLCRMRYEFPDDSVYHLNMFPLRKDYVRRLMSEVGFQHIETYGDFQHTYRGEQPDFFVHVAEKEYRMDDEKEGRYSGAVGTARSYYNSSDADTFYAAVWGGEDIHIGLYESSEEPIADASRRTVQRMAEKLDLEPGSVVLDLGSGYGGSARYLAGTYGCRVLALNLSEVENRRHEELNSASGLSDRIEVVDGSFEDIPYPDDSVDVIWSQDAFLHSGNRVRVLEEIARVLRPGGQLVFTDPMAADDCPSGVLQPILDRIHLDDMGSPAFYRRELTRLGFTAVDGGFDEHREQLVAHYARVLKETEQQEAEGLARKVSHEYLSQMKKGLDHWVDGGRAEHITWGIFHFTLDDFHLRLDDAG</sequence>
<evidence type="ECO:0000256" key="1">
    <source>
        <dbReference type="ARBA" id="ARBA00008361"/>
    </source>
</evidence>
<dbReference type="Pfam" id="PF08241">
    <property type="entry name" value="Methyltransf_11"/>
    <property type="match status" value="1"/>
</dbReference>
<dbReference type="SUPFAM" id="SSF53335">
    <property type="entry name" value="S-adenosyl-L-methionine-dependent methyltransferases"/>
    <property type="match status" value="2"/>
</dbReference>
<dbReference type="PANTHER" id="PTHR44068:SF11">
    <property type="entry name" value="GERANYL DIPHOSPHATE 2-C-METHYLTRANSFERASE"/>
    <property type="match status" value="1"/>
</dbReference>
<evidence type="ECO:0000259" key="7">
    <source>
        <dbReference type="Pfam" id="PF08241"/>
    </source>
</evidence>
<evidence type="ECO:0000256" key="6">
    <source>
        <dbReference type="SAM" id="MobiDB-lite"/>
    </source>
</evidence>
<dbReference type="EMBL" id="QUAK01000149">
    <property type="protein sequence ID" value="RFU83939.1"/>
    <property type="molecule type" value="Genomic_DNA"/>
</dbReference>
<dbReference type="InterPro" id="IPR050447">
    <property type="entry name" value="Erg6_SMT_methyltransf"/>
</dbReference>
<evidence type="ECO:0000313" key="10">
    <source>
        <dbReference type="Proteomes" id="UP000263094"/>
    </source>
</evidence>
<organism evidence="9 10">
    <name type="scientific">Streptomyces triticagri</name>
    <dbReference type="NCBI Taxonomy" id="2293568"/>
    <lineage>
        <taxon>Bacteria</taxon>
        <taxon>Bacillati</taxon>
        <taxon>Actinomycetota</taxon>
        <taxon>Actinomycetes</taxon>
        <taxon>Kitasatosporales</taxon>
        <taxon>Streptomycetaceae</taxon>
        <taxon>Streptomyces</taxon>
    </lineage>
</organism>
<dbReference type="Pfam" id="PF13649">
    <property type="entry name" value="Methyltransf_25"/>
    <property type="match status" value="1"/>
</dbReference>
<proteinExistence type="inferred from homology"/>
<dbReference type="GO" id="GO:0017174">
    <property type="term" value="F:glycine N-methyltransferase activity"/>
    <property type="evidence" value="ECO:0007669"/>
    <property type="project" value="InterPro"/>
</dbReference>
<feature type="region of interest" description="Disordered" evidence="6">
    <location>
        <begin position="1"/>
        <end position="45"/>
    </location>
</feature>
<dbReference type="GO" id="GO:0052729">
    <property type="term" value="F:dimethylglycine N-methyltransferase activity"/>
    <property type="evidence" value="ECO:0007669"/>
    <property type="project" value="UniProtKB-ARBA"/>
</dbReference>
<evidence type="ECO:0000313" key="9">
    <source>
        <dbReference type="EMBL" id="RFU83939.1"/>
    </source>
</evidence>
<accession>A0A372LZE7</accession>
<dbReference type="InterPro" id="IPR014369">
    <property type="entry name" value="Gly/Sar_N_MeTrfase"/>
</dbReference>
<evidence type="ECO:0000256" key="5">
    <source>
        <dbReference type="ARBA" id="ARBA00060542"/>
    </source>
</evidence>
<dbReference type="Gene3D" id="3.40.50.150">
    <property type="entry name" value="Vaccinia Virus protein VP39"/>
    <property type="match status" value="2"/>
</dbReference>
<evidence type="ECO:0000256" key="3">
    <source>
        <dbReference type="ARBA" id="ARBA00022679"/>
    </source>
</evidence>